<feature type="non-terminal residue" evidence="1">
    <location>
        <position position="83"/>
    </location>
</feature>
<evidence type="ECO:0000313" key="1">
    <source>
        <dbReference type="EMBL" id="MBD3364213.1"/>
    </source>
</evidence>
<dbReference type="Gene3D" id="1.20.1600.10">
    <property type="entry name" value="Outer membrane efflux proteins (OEP)"/>
    <property type="match status" value="1"/>
</dbReference>
<dbReference type="Proteomes" id="UP000630660">
    <property type="component" value="Unassembled WGS sequence"/>
</dbReference>
<protein>
    <recommendedName>
        <fullName evidence="3">TolC family protein</fullName>
    </recommendedName>
</protein>
<dbReference type="AlphaFoldDB" id="A0A9D5QC22"/>
<sequence length="83" mass="9042">MSLLLIALLAVPDTLNLSLGEAVDRAYAQAPEVRLAQVEIEQAELEQLKAASEFYPKVTAEGGVARLSEIPRFSLEPLGYDIE</sequence>
<name>A0A9D5QC22_UNCW3</name>
<reference evidence="1" key="1">
    <citation type="submission" date="2019-11" db="EMBL/GenBank/DDBJ databases">
        <title>Microbial mats filling the niche in hypersaline microbial mats.</title>
        <authorList>
            <person name="Wong H.L."/>
            <person name="Macleod F.I."/>
            <person name="White R.A. III"/>
            <person name="Burns B.P."/>
        </authorList>
    </citation>
    <scope>NUCLEOTIDE SEQUENCE</scope>
    <source>
        <strain evidence="1">Bin_327</strain>
    </source>
</reference>
<organism evidence="1 2">
    <name type="scientific">candidate division WOR-3 bacterium</name>
    <dbReference type="NCBI Taxonomy" id="2052148"/>
    <lineage>
        <taxon>Bacteria</taxon>
        <taxon>Bacteria division WOR-3</taxon>
    </lineage>
</organism>
<dbReference type="GO" id="GO:0015562">
    <property type="term" value="F:efflux transmembrane transporter activity"/>
    <property type="evidence" value="ECO:0007669"/>
    <property type="project" value="InterPro"/>
</dbReference>
<accession>A0A9D5QC22</accession>
<comment type="caution">
    <text evidence="1">The sequence shown here is derived from an EMBL/GenBank/DDBJ whole genome shotgun (WGS) entry which is preliminary data.</text>
</comment>
<dbReference type="EMBL" id="WJKJ01000103">
    <property type="protein sequence ID" value="MBD3364213.1"/>
    <property type="molecule type" value="Genomic_DNA"/>
</dbReference>
<dbReference type="SUPFAM" id="SSF56954">
    <property type="entry name" value="Outer membrane efflux proteins (OEP)"/>
    <property type="match status" value="1"/>
</dbReference>
<gene>
    <name evidence="1" type="ORF">GF359_03260</name>
</gene>
<evidence type="ECO:0008006" key="3">
    <source>
        <dbReference type="Google" id="ProtNLM"/>
    </source>
</evidence>
<proteinExistence type="predicted"/>
<evidence type="ECO:0000313" key="2">
    <source>
        <dbReference type="Proteomes" id="UP000630660"/>
    </source>
</evidence>